<proteinExistence type="predicted"/>
<comment type="caution">
    <text evidence="1">The sequence shown here is derived from an EMBL/GenBank/DDBJ whole genome shotgun (WGS) entry which is preliminary data.</text>
</comment>
<dbReference type="EMBL" id="VSSQ01040463">
    <property type="protein sequence ID" value="MPM93718.1"/>
    <property type="molecule type" value="Genomic_DNA"/>
</dbReference>
<organism evidence="1">
    <name type="scientific">bioreactor metagenome</name>
    <dbReference type="NCBI Taxonomy" id="1076179"/>
    <lineage>
        <taxon>unclassified sequences</taxon>
        <taxon>metagenomes</taxon>
        <taxon>ecological metagenomes</taxon>
    </lineage>
</organism>
<protein>
    <submittedName>
        <fullName evidence="1">Uncharacterized protein</fullName>
    </submittedName>
</protein>
<name>A0A645DX64_9ZZZZ</name>
<accession>A0A645DX64</accession>
<reference evidence="1" key="1">
    <citation type="submission" date="2019-08" db="EMBL/GenBank/DDBJ databases">
        <authorList>
            <person name="Kucharzyk K."/>
            <person name="Murdoch R.W."/>
            <person name="Higgins S."/>
            <person name="Loffler F."/>
        </authorList>
    </citation>
    <scope>NUCLEOTIDE SEQUENCE</scope>
</reference>
<evidence type="ECO:0000313" key="1">
    <source>
        <dbReference type="EMBL" id="MPM93718.1"/>
    </source>
</evidence>
<gene>
    <name evidence="1" type="ORF">SDC9_140860</name>
</gene>
<dbReference type="AlphaFoldDB" id="A0A645DX64"/>
<sequence>MVGHRNHGCDGYRYCLVFAQVHAFQRRLPVGQPGGKTLCAEHRRRIHGYRDHRRGLGTELCRRAFSAVVGKNRHAGVDVHHADRLRRIPLPPDSCADGGAVFRDALQPQLPFFRRVPVLAFRPDELRHIPDDHLEVPDVFSRATGGIRPVGGECSDVSGDHDMLFVGGGVRVLLRRHGQHHADRVFPKRVRNDRADHGDGVFGLLVFVGRHFRRAADRAQSWDFDDRPVHAEHHHRVQSDLFSDRRVHGGIRGARLAGRVRLFLLRQDSARGGGLRRDKFMALQRQRHDASAAAAAGLQHS</sequence>